<dbReference type="PANTHER" id="PTHR31264:SF7">
    <property type="entry name" value="F-BOX DOMAIN CONTAINING PROTEIN, EXPRESSED"/>
    <property type="match status" value="1"/>
</dbReference>
<keyword evidence="2" id="KW-1185">Reference proteome</keyword>
<evidence type="ECO:0008006" key="3">
    <source>
        <dbReference type="Google" id="ProtNLM"/>
    </source>
</evidence>
<protein>
    <recommendedName>
        <fullName evidence="3">F-box domain-containing protein</fullName>
    </recommendedName>
</protein>
<reference evidence="2" key="1">
    <citation type="submission" date="2024-06" db="EMBL/GenBank/DDBJ databases">
        <authorList>
            <person name="Ryan C."/>
        </authorList>
    </citation>
    <scope>NUCLEOTIDE SEQUENCE [LARGE SCALE GENOMIC DNA]</scope>
</reference>
<proteinExistence type="predicted"/>
<organism evidence="1 2">
    <name type="scientific">Urochloa decumbens</name>
    <dbReference type="NCBI Taxonomy" id="240449"/>
    <lineage>
        <taxon>Eukaryota</taxon>
        <taxon>Viridiplantae</taxon>
        <taxon>Streptophyta</taxon>
        <taxon>Embryophyta</taxon>
        <taxon>Tracheophyta</taxon>
        <taxon>Spermatophyta</taxon>
        <taxon>Magnoliopsida</taxon>
        <taxon>Liliopsida</taxon>
        <taxon>Poales</taxon>
        <taxon>Poaceae</taxon>
        <taxon>PACMAD clade</taxon>
        <taxon>Panicoideae</taxon>
        <taxon>Panicodae</taxon>
        <taxon>Paniceae</taxon>
        <taxon>Melinidinae</taxon>
        <taxon>Urochloa</taxon>
    </lineage>
</organism>
<dbReference type="PANTHER" id="PTHR31264">
    <property type="entry name" value="OS07G0554500 PROTEIN-RELATED"/>
    <property type="match status" value="1"/>
</dbReference>
<dbReference type="InterPro" id="IPR036047">
    <property type="entry name" value="F-box-like_dom_sf"/>
</dbReference>
<gene>
    <name evidence="1" type="ORF">URODEC1_LOCUS3487</name>
</gene>
<dbReference type="AlphaFoldDB" id="A0ABC8VHJ3"/>
<dbReference type="EMBL" id="OZ075120">
    <property type="protein sequence ID" value="CAL4890857.1"/>
    <property type="molecule type" value="Genomic_DNA"/>
</dbReference>
<accession>A0ABC8VHJ3</accession>
<dbReference type="Proteomes" id="UP001497457">
    <property type="component" value="Chromosome 10rd"/>
</dbReference>
<sequence>MTATASAAGHWIAAAPAADPLPFPDELLEEIFLRLGGAADLARACAACASFRRVITTAPPFLRHFFRSHHTRPTAGARVPQPLRLPPASPPHRSAPAAAALARAADFDFSFFPERGSWSVAGARHDANMLVCRVPARWHTAKPLAHGKHGISRSARRITGFDGAFTDADDFADLVVCDPLFRRYVLVPPIPDDLAAILAASIPRRGGRSIAIILGDLRCRGRGQGESKVVAFVFRSGGGNGEWRLVANLISRSTPLPQMLFNAVHERSYAHGCFYWIVDPNGCYSVVLDTRDMKFTTIDLPRLPTNNNDTSVIVEAGEGMLGLLTFDHSARAICLFRRARRDNNGVGGVDEEWQLSKTAPFPYRGSFMALGAAGVYLLVLGREYLSPQCCHYYTLDLKTLLLERLYVLLRLDRVILSSHIYARFSPLLTPPCI</sequence>
<reference evidence="1 2" key="2">
    <citation type="submission" date="2024-10" db="EMBL/GenBank/DDBJ databases">
        <authorList>
            <person name="Ryan C."/>
        </authorList>
    </citation>
    <scope>NUCLEOTIDE SEQUENCE [LARGE SCALE GENOMIC DNA]</scope>
</reference>
<evidence type="ECO:0000313" key="1">
    <source>
        <dbReference type="EMBL" id="CAL4890857.1"/>
    </source>
</evidence>
<name>A0ABC8VHJ3_9POAL</name>
<dbReference type="SUPFAM" id="SSF81383">
    <property type="entry name" value="F-box domain"/>
    <property type="match status" value="1"/>
</dbReference>
<evidence type="ECO:0000313" key="2">
    <source>
        <dbReference type="Proteomes" id="UP001497457"/>
    </source>
</evidence>